<keyword evidence="1" id="KW-1133">Transmembrane helix</keyword>
<sequence length="204" mass="22180">MSITEEEGSHGQPTRCSLVAWSTMAAATYSEAKTGNCAPSMAIDIAAETISVVNVKTDALVASAPAARVSATPATYQLSRYQYPLPGLVIDVAGVRQLSIGCYELQPRLAARRIPYRFSWQGEVTVTRRQPEYFVSATDFITLVETFTFAAQLQDSRPPGTPSPWYQRPCGQSALRWLAIGWITICLSGLLLIVGTLILDAVIH</sequence>
<accession>A0ABY3VJZ6</accession>
<proteinExistence type="predicted"/>
<name>A0ABY3VJZ6_9MYCO</name>
<reference evidence="2" key="1">
    <citation type="submission" date="2022-08" db="EMBL/GenBank/DDBJ databases">
        <title>Whole genome sequencing of non-tuberculosis mycobacteria type-strains.</title>
        <authorList>
            <person name="Igarashi Y."/>
            <person name="Osugi A."/>
            <person name="Mitarai S."/>
        </authorList>
    </citation>
    <scope>NUCLEOTIDE SEQUENCE</scope>
    <source>
        <strain evidence="2">DSM 45127</strain>
    </source>
</reference>
<evidence type="ECO:0000256" key="1">
    <source>
        <dbReference type="SAM" id="Phobius"/>
    </source>
</evidence>
<keyword evidence="3" id="KW-1185">Reference proteome</keyword>
<keyword evidence="1" id="KW-0812">Transmembrane</keyword>
<gene>
    <name evidence="2" type="ORF">MKK62_25900</name>
</gene>
<evidence type="ECO:0000313" key="2">
    <source>
        <dbReference type="EMBL" id="UMB69720.1"/>
    </source>
</evidence>
<evidence type="ECO:0000313" key="3">
    <source>
        <dbReference type="Proteomes" id="UP001055336"/>
    </source>
</evidence>
<feature type="transmembrane region" description="Helical" evidence="1">
    <location>
        <begin position="177"/>
        <end position="203"/>
    </location>
</feature>
<dbReference type="Proteomes" id="UP001055336">
    <property type="component" value="Chromosome"/>
</dbReference>
<dbReference type="RefSeq" id="WP_240261451.1">
    <property type="nucleotide sequence ID" value="NZ_CP092488.2"/>
</dbReference>
<dbReference type="EMBL" id="CP092488">
    <property type="protein sequence ID" value="UMB69720.1"/>
    <property type="molecule type" value="Genomic_DNA"/>
</dbReference>
<keyword evidence="1" id="KW-0472">Membrane</keyword>
<organism evidence="2 3">
    <name type="scientific">Mycobacterium paraterrae</name>
    <dbReference type="NCBI Taxonomy" id="577492"/>
    <lineage>
        <taxon>Bacteria</taxon>
        <taxon>Bacillati</taxon>
        <taxon>Actinomycetota</taxon>
        <taxon>Actinomycetes</taxon>
        <taxon>Mycobacteriales</taxon>
        <taxon>Mycobacteriaceae</taxon>
        <taxon>Mycobacterium</taxon>
    </lineage>
</organism>
<protein>
    <submittedName>
        <fullName evidence="2">Uncharacterized protein</fullName>
    </submittedName>
</protein>